<dbReference type="Proteomes" id="UP000635606">
    <property type="component" value="Unassembled WGS sequence"/>
</dbReference>
<proteinExistence type="predicted"/>
<dbReference type="RefSeq" id="WP_203926503.1">
    <property type="nucleotide sequence ID" value="NZ_BOPH01000018.1"/>
</dbReference>
<dbReference type="PANTHER" id="PTHR12526">
    <property type="entry name" value="GLYCOSYLTRANSFERASE"/>
    <property type="match status" value="1"/>
</dbReference>
<dbReference type="GO" id="GO:0016757">
    <property type="term" value="F:glycosyltransferase activity"/>
    <property type="evidence" value="ECO:0007669"/>
    <property type="project" value="TreeGrafter"/>
</dbReference>
<accession>A0A8J3ZMS9</accession>
<evidence type="ECO:0000313" key="2">
    <source>
        <dbReference type="Proteomes" id="UP000635606"/>
    </source>
</evidence>
<protein>
    <recommendedName>
        <fullName evidence="3">Glycosyl transferase group 1</fullName>
    </recommendedName>
</protein>
<gene>
    <name evidence="1" type="ORF">Voc01_014580</name>
</gene>
<dbReference type="AlphaFoldDB" id="A0A8J3ZMS9"/>
<name>A0A8J3ZMS9_9ACTN</name>
<reference evidence="1" key="1">
    <citation type="submission" date="2021-01" db="EMBL/GenBank/DDBJ databases">
        <title>Whole genome shotgun sequence of Virgisporangium ochraceum NBRC 16418.</title>
        <authorList>
            <person name="Komaki H."/>
            <person name="Tamura T."/>
        </authorList>
    </citation>
    <scope>NUCLEOTIDE SEQUENCE</scope>
    <source>
        <strain evidence="1">NBRC 16418</strain>
    </source>
</reference>
<evidence type="ECO:0000313" key="1">
    <source>
        <dbReference type="EMBL" id="GIJ66541.1"/>
    </source>
</evidence>
<organism evidence="1 2">
    <name type="scientific">Virgisporangium ochraceum</name>
    <dbReference type="NCBI Taxonomy" id="65505"/>
    <lineage>
        <taxon>Bacteria</taxon>
        <taxon>Bacillati</taxon>
        <taxon>Actinomycetota</taxon>
        <taxon>Actinomycetes</taxon>
        <taxon>Micromonosporales</taxon>
        <taxon>Micromonosporaceae</taxon>
        <taxon>Virgisporangium</taxon>
    </lineage>
</organism>
<keyword evidence="2" id="KW-1185">Reference proteome</keyword>
<dbReference type="SUPFAM" id="SSF53756">
    <property type="entry name" value="UDP-Glycosyltransferase/glycogen phosphorylase"/>
    <property type="match status" value="1"/>
</dbReference>
<dbReference type="EMBL" id="BOPH01000018">
    <property type="protein sequence ID" value="GIJ66541.1"/>
    <property type="molecule type" value="Genomic_DNA"/>
</dbReference>
<evidence type="ECO:0008006" key="3">
    <source>
        <dbReference type="Google" id="ProtNLM"/>
    </source>
</evidence>
<sequence length="375" mass="41609">MTSQVFEPGFRGGGPVRSIARIVDTVSDRIGVALVTRDRDHGSPVPYEGLSGRWLSRGGARVFYLGTRNVTQWLRLLRELRRQRFDLLYVNSLWAPMFTILPVLAVRLGLIDADRVLIAPRGELSPGALALKGTKKRLFLRWWGAVLRDMAVVWHASTPMEAGDIRAVCPWAAVEVNGNQTALPDEPQTPDAVNTGPIRLVFISRITAKKNLDLALCALSRVVSPFVFDIYGPVEDERYWAECRSIIRDMPPNARVTYRGEVHPDLVRETFATYDAFVFPTRGENFGHVIAESMSVSCPVVCSAETPWTDVLRTGGGTVVSDLSVNGLRTALQRLAAEAPIERARRRVAAGEAYRRWRAETPETNILDQVSGEAS</sequence>
<dbReference type="Pfam" id="PF13692">
    <property type="entry name" value="Glyco_trans_1_4"/>
    <property type="match status" value="1"/>
</dbReference>
<dbReference type="PANTHER" id="PTHR12526:SF636">
    <property type="entry name" value="BLL3647 PROTEIN"/>
    <property type="match status" value="1"/>
</dbReference>
<comment type="caution">
    <text evidence="1">The sequence shown here is derived from an EMBL/GenBank/DDBJ whole genome shotgun (WGS) entry which is preliminary data.</text>
</comment>
<dbReference type="Gene3D" id="3.40.50.2000">
    <property type="entry name" value="Glycogen Phosphorylase B"/>
    <property type="match status" value="1"/>
</dbReference>